<dbReference type="AlphaFoldDB" id="A0A7S0XKQ2"/>
<organism evidence="6">
    <name type="scientific">Pseudo-nitzschia delicatissima</name>
    <dbReference type="NCBI Taxonomy" id="44447"/>
    <lineage>
        <taxon>Eukaryota</taxon>
        <taxon>Sar</taxon>
        <taxon>Stramenopiles</taxon>
        <taxon>Ochrophyta</taxon>
        <taxon>Bacillariophyta</taxon>
        <taxon>Bacillariophyceae</taxon>
        <taxon>Bacillariophycidae</taxon>
        <taxon>Bacillariales</taxon>
        <taxon>Bacillariaceae</taxon>
        <taxon>Pseudo-nitzschia</taxon>
    </lineage>
</organism>
<keyword evidence="1 3" id="KW-0820">tRNA-binding</keyword>
<dbReference type="InterPro" id="IPR051270">
    <property type="entry name" value="Tyrosine-tRNA_ligase_regulator"/>
</dbReference>
<reference evidence="6" key="1">
    <citation type="submission" date="2021-01" db="EMBL/GenBank/DDBJ databases">
        <authorList>
            <person name="Corre E."/>
            <person name="Pelletier E."/>
            <person name="Niang G."/>
            <person name="Scheremetjew M."/>
            <person name="Finn R."/>
            <person name="Kale V."/>
            <person name="Holt S."/>
            <person name="Cochrane G."/>
            <person name="Meng A."/>
            <person name="Brown T."/>
            <person name="Cohen L."/>
        </authorList>
    </citation>
    <scope>NUCLEOTIDE SEQUENCE</scope>
    <source>
        <strain evidence="6">B596</strain>
    </source>
</reference>
<evidence type="ECO:0000313" key="6">
    <source>
        <dbReference type="EMBL" id="CAD8728534.1"/>
    </source>
</evidence>
<evidence type="ECO:0000256" key="4">
    <source>
        <dbReference type="SAM" id="MobiDB-lite"/>
    </source>
</evidence>
<proteinExistence type="predicted"/>
<dbReference type="Pfam" id="PF01588">
    <property type="entry name" value="tRNA_bind"/>
    <property type="match status" value="1"/>
</dbReference>
<dbReference type="CDD" id="cd02799">
    <property type="entry name" value="tRNA_bind_EMAP-II_like"/>
    <property type="match status" value="1"/>
</dbReference>
<feature type="region of interest" description="Disordered" evidence="4">
    <location>
        <begin position="230"/>
        <end position="274"/>
    </location>
</feature>
<name>A0A7S0XKQ2_9STRA</name>
<feature type="domain" description="TRNA-binding" evidence="5">
    <location>
        <begin position="280"/>
        <end position="383"/>
    </location>
</feature>
<protein>
    <recommendedName>
        <fullName evidence="5">tRNA-binding domain-containing protein</fullName>
    </recommendedName>
</protein>
<dbReference type="Pfam" id="PF13410">
    <property type="entry name" value="GST_C_2"/>
    <property type="match status" value="1"/>
</dbReference>
<dbReference type="InterPro" id="IPR002547">
    <property type="entry name" value="tRNA-bd_dom"/>
</dbReference>
<dbReference type="EMBL" id="HBFG01000390">
    <property type="protein sequence ID" value="CAD8728534.1"/>
    <property type="molecule type" value="Transcribed_RNA"/>
</dbReference>
<dbReference type="SUPFAM" id="SSF50249">
    <property type="entry name" value="Nucleic acid-binding proteins"/>
    <property type="match status" value="1"/>
</dbReference>
<dbReference type="Gene3D" id="2.40.50.140">
    <property type="entry name" value="Nucleic acid-binding proteins"/>
    <property type="match status" value="1"/>
</dbReference>
<evidence type="ECO:0000256" key="1">
    <source>
        <dbReference type="ARBA" id="ARBA00022555"/>
    </source>
</evidence>
<dbReference type="FunFam" id="2.40.50.140:FF:000225">
    <property type="entry name" value="tyrosine--tRNA ligase, cytoplasmic"/>
    <property type="match status" value="1"/>
</dbReference>
<dbReference type="Gene3D" id="1.20.1050.130">
    <property type="match status" value="1"/>
</dbReference>
<evidence type="ECO:0000256" key="2">
    <source>
        <dbReference type="ARBA" id="ARBA00022884"/>
    </source>
</evidence>
<keyword evidence="2 3" id="KW-0694">RNA-binding</keyword>
<dbReference type="InterPro" id="IPR036282">
    <property type="entry name" value="Glutathione-S-Trfase_C_sf"/>
</dbReference>
<gene>
    <name evidence="6" type="ORF">PDEL0327_LOCUS285</name>
</gene>
<dbReference type="GO" id="GO:0000049">
    <property type="term" value="F:tRNA binding"/>
    <property type="evidence" value="ECO:0007669"/>
    <property type="project" value="UniProtKB-UniRule"/>
</dbReference>
<dbReference type="SUPFAM" id="SSF47616">
    <property type="entry name" value="GST C-terminal domain-like"/>
    <property type="match status" value="1"/>
</dbReference>
<dbReference type="PANTHER" id="PTHR11586">
    <property type="entry name" value="TRNA-AMINOACYLATION COFACTOR ARC1 FAMILY MEMBER"/>
    <property type="match status" value="1"/>
</dbReference>
<evidence type="ECO:0000256" key="3">
    <source>
        <dbReference type="PROSITE-ProRule" id="PRU00209"/>
    </source>
</evidence>
<sequence>MIVNANSAIATLTVAAGELNADPLLQVVTKVASPLQLTVKSPKKGSLSLELHGGLKLTQRNSIIRCLCGMGMHNALDGSPYYLLGGHASPASASPYRATSLASLTAWMSLADQVKKGGDTEGLLDQIDSHLATRAFLIDSPSFTIADIDLAVALVRSKSSAPLVAAIPSYSNVHRWISGIQESLKAEFGIALSPKAAIPEIANSQGPPVFFYGNETNVVIPKAPVAGAPKGGAVKAAGGKGQQQKQQNQANNKPKKEAKPGKQPKGKQQQQQQAAAATFDVSALDIRVGKIVKAWHHPESEKLFCEEIDLGEDAPRQIASGLRAFYKTEQLEGRRVVVLCNLKARKLVGFPSHGMVLCASNADHTAVECMEPPEDAAIGTRIMFEGFTEGEPEPENKIAKKKIFEKLAPDLKTDANGICVWKGAASVPSIKACKGMPNAQVS</sequence>
<feature type="compositionally biased region" description="Low complexity" evidence="4">
    <location>
        <begin position="230"/>
        <end position="252"/>
    </location>
</feature>
<evidence type="ECO:0000259" key="5">
    <source>
        <dbReference type="PROSITE" id="PS50886"/>
    </source>
</evidence>
<dbReference type="PROSITE" id="PS50886">
    <property type="entry name" value="TRBD"/>
    <property type="match status" value="1"/>
</dbReference>
<dbReference type="InterPro" id="IPR012340">
    <property type="entry name" value="NA-bd_OB-fold"/>
</dbReference>
<accession>A0A7S0XKQ2</accession>
<dbReference type="PANTHER" id="PTHR11586:SF33">
    <property type="entry name" value="AMINOACYL TRNA SYNTHASE COMPLEX-INTERACTING MULTIFUNCTIONAL PROTEIN 1"/>
    <property type="match status" value="1"/>
</dbReference>
<feature type="compositionally biased region" description="Low complexity" evidence="4">
    <location>
        <begin position="261"/>
        <end position="274"/>
    </location>
</feature>